<dbReference type="RefSeq" id="WP_402872889.1">
    <property type="nucleotide sequence ID" value="NZ_JBIYSL010000001.1"/>
</dbReference>
<protein>
    <submittedName>
        <fullName evidence="1">Uncharacterized protein</fullName>
    </submittedName>
</protein>
<proteinExistence type="predicted"/>
<accession>A0ABW8HQW2</accession>
<dbReference type="EMBL" id="JBIYSL010000001">
    <property type="protein sequence ID" value="MFK0522026.1"/>
    <property type="molecule type" value="Genomic_DNA"/>
</dbReference>
<evidence type="ECO:0000313" key="1">
    <source>
        <dbReference type="EMBL" id="MFK0522026.1"/>
    </source>
</evidence>
<comment type="caution">
    <text evidence="1">The sequence shown here is derived from an EMBL/GenBank/DDBJ whole genome shotgun (WGS) entry which is preliminary data.</text>
</comment>
<organism evidence="1 2">
    <name type="scientific">Paenibacillus illinoisensis</name>
    <dbReference type="NCBI Taxonomy" id="59845"/>
    <lineage>
        <taxon>Bacteria</taxon>
        <taxon>Bacillati</taxon>
        <taxon>Bacillota</taxon>
        <taxon>Bacilli</taxon>
        <taxon>Bacillales</taxon>
        <taxon>Paenibacillaceae</taxon>
        <taxon>Paenibacillus</taxon>
    </lineage>
</organism>
<sequence>MIDEDSREATSNFYTEEQAIAIFNHHKPDKSSDYTFVSVEDSVMVVGDLDKEMDMDMKHPQLESITRRMMDENFGQDQNEFAAFIASSPEERVKTLLNKRRSLIYHQRFT</sequence>
<keyword evidence="2" id="KW-1185">Reference proteome</keyword>
<gene>
    <name evidence="1" type="ORF">ACINKY_07400</name>
</gene>
<reference evidence="1 2" key="1">
    <citation type="submission" date="2024-11" db="EMBL/GenBank/DDBJ databases">
        <title>Identification and Characterization of a Novel Fosfomycin Bacillithiol Transferase FosB8 in Paenibacillus illinoisensis.</title>
        <authorList>
            <person name="Lu W."/>
        </authorList>
    </citation>
    <scope>NUCLEOTIDE SEQUENCE [LARGE SCALE GENOMIC DNA]</scope>
    <source>
        <strain evidence="1 2">WP77</strain>
    </source>
</reference>
<name>A0ABW8HQW2_9BACL</name>
<evidence type="ECO:0000313" key="2">
    <source>
        <dbReference type="Proteomes" id="UP001618531"/>
    </source>
</evidence>
<dbReference type="Proteomes" id="UP001618531">
    <property type="component" value="Unassembled WGS sequence"/>
</dbReference>